<protein>
    <submittedName>
        <fullName evidence="1">Uncharacterized protein</fullName>
    </submittedName>
</protein>
<organism evidence="1">
    <name type="scientific">Edafosvirus sp</name>
    <dbReference type="NCBI Taxonomy" id="2487765"/>
    <lineage>
        <taxon>Viruses</taxon>
        <taxon>Varidnaviria</taxon>
        <taxon>Bamfordvirae</taxon>
        <taxon>Nucleocytoviricota</taxon>
        <taxon>Megaviricetes</taxon>
        <taxon>Imitervirales</taxon>
        <taxon>Mimiviridae</taxon>
        <taxon>Klosneuvirinae</taxon>
    </lineage>
</organism>
<dbReference type="EMBL" id="MK072071">
    <property type="protein sequence ID" value="AYV78165.1"/>
    <property type="molecule type" value="Genomic_DNA"/>
</dbReference>
<sequence length="196" mass="23165">MGVLIQSEDEKFNVWESGSPQYGEFLNQLGWIILNKYKVKPARLIYIENDYEESTIGLTKYPELKGMITEHMNKLQTEIKKYDLYKKIYFNMPTELSPDDDLESIAGHCHYKNKDITKNVIDAINILYLKTSYEENAWNSYECKTLYTFLMFLEGEIDNYILPKSSPFTEIIKFRISNLLKGLKYCYENNQKAIFH</sequence>
<name>A0A3G4ZTE5_9VIRU</name>
<gene>
    <name evidence="1" type="ORF">Edafosvirus6_14</name>
</gene>
<accession>A0A3G4ZTE5</accession>
<proteinExistence type="predicted"/>
<evidence type="ECO:0000313" key="1">
    <source>
        <dbReference type="EMBL" id="AYV78165.1"/>
    </source>
</evidence>
<reference evidence="1" key="1">
    <citation type="submission" date="2018-10" db="EMBL/GenBank/DDBJ databases">
        <title>Hidden diversity of soil giant viruses.</title>
        <authorList>
            <person name="Schulz F."/>
            <person name="Alteio L."/>
            <person name="Goudeau D."/>
            <person name="Ryan E.M."/>
            <person name="Malmstrom R.R."/>
            <person name="Blanchard J."/>
            <person name="Woyke T."/>
        </authorList>
    </citation>
    <scope>NUCLEOTIDE SEQUENCE</scope>
    <source>
        <strain evidence="1">EDV1</strain>
    </source>
</reference>